<dbReference type="Proteomes" id="UP000321832">
    <property type="component" value="Unassembled WGS sequence"/>
</dbReference>
<proteinExistence type="predicted"/>
<gene>
    <name evidence="2" type="ORF">FSC37_08410</name>
</gene>
<feature type="region of interest" description="Disordered" evidence="1">
    <location>
        <begin position="1"/>
        <end position="23"/>
    </location>
</feature>
<organism evidence="2 3">
    <name type="scientific">Piscinibacter aquaticus</name>
    <dbReference type="NCBI Taxonomy" id="392597"/>
    <lineage>
        <taxon>Bacteria</taxon>
        <taxon>Pseudomonadati</taxon>
        <taxon>Pseudomonadota</taxon>
        <taxon>Betaproteobacteria</taxon>
        <taxon>Burkholderiales</taxon>
        <taxon>Sphaerotilaceae</taxon>
        <taxon>Piscinibacter</taxon>
    </lineage>
</organism>
<name>A0A5C6TZB3_9BURK</name>
<evidence type="ECO:0000313" key="3">
    <source>
        <dbReference type="Proteomes" id="UP000321832"/>
    </source>
</evidence>
<evidence type="ECO:0000313" key="2">
    <source>
        <dbReference type="EMBL" id="TXC65963.1"/>
    </source>
</evidence>
<dbReference type="AlphaFoldDB" id="A0A5C6TZB3"/>
<accession>A0A5C6TZB3</accession>
<evidence type="ECO:0000256" key="1">
    <source>
        <dbReference type="SAM" id="MobiDB-lite"/>
    </source>
</evidence>
<comment type="caution">
    <text evidence="2">The sequence shown here is derived from an EMBL/GenBank/DDBJ whole genome shotgun (WGS) entry which is preliminary data.</text>
</comment>
<keyword evidence="3" id="KW-1185">Reference proteome</keyword>
<reference evidence="2 3" key="1">
    <citation type="submission" date="2019-08" db="EMBL/GenBank/DDBJ databases">
        <authorList>
            <person name="Khan S.A."/>
            <person name="Jeon C.O."/>
            <person name="Jeong S.E."/>
        </authorList>
    </citation>
    <scope>NUCLEOTIDE SEQUENCE [LARGE SCALE GENOMIC DNA]</scope>
    <source>
        <strain evidence="3">IMCC1728</strain>
    </source>
</reference>
<protein>
    <submittedName>
        <fullName evidence="2">Uncharacterized protein</fullName>
    </submittedName>
</protein>
<feature type="compositionally biased region" description="Low complexity" evidence="1">
    <location>
        <begin position="1"/>
        <end position="11"/>
    </location>
</feature>
<sequence>MTASASGASAGPRRPQAQAAGNDAIDRQRRIEIAGLLAVVAAGADDLLRFARAKHDGGTGRAGLAAQTAQHRQDRFMQAGVARHAQR</sequence>
<dbReference type="EMBL" id="VOPW01000001">
    <property type="protein sequence ID" value="TXC65963.1"/>
    <property type="molecule type" value="Genomic_DNA"/>
</dbReference>